<dbReference type="Proteomes" id="UP000000268">
    <property type="component" value="Chromosome"/>
</dbReference>
<evidence type="ECO:0000313" key="3">
    <source>
        <dbReference type="Proteomes" id="UP000000268"/>
    </source>
</evidence>
<sequence>MLSEPLILNVETVHLSDEQFYQFCIANRDLRVERTKAGRLLLMPPVGGESGNRELEFGIDLGIWNRQTQLGKVFSSSTIFKLPGGGDRSPDAAWVQQDRWHALTLEQQQKFPPIAPDFVFELRSRTDAIAPLREKMEEYLACGVQLGWLFNPQEQQVEIYRQSHSAEVRSLPTNLSGEDVLPGFQLSVERFAD</sequence>
<keyword evidence="3" id="KW-1185">Reference proteome</keyword>
<dbReference type="STRING" id="329726.AM1_0901"/>
<dbReference type="HOGENOM" id="CLU_076312_3_0_3"/>
<dbReference type="KEGG" id="amr:AM1_0901"/>
<organism evidence="2 3">
    <name type="scientific">Acaryochloris marina (strain MBIC 11017)</name>
    <dbReference type="NCBI Taxonomy" id="329726"/>
    <lineage>
        <taxon>Bacteria</taxon>
        <taxon>Bacillati</taxon>
        <taxon>Cyanobacteriota</taxon>
        <taxon>Cyanophyceae</taxon>
        <taxon>Acaryochloridales</taxon>
        <taxon>Acaryochloridaceae</taxon>
        <taxon>Acaryochloris</taxon>
    </lineage>
</organism>
<dbReference type="InterPro" id="IPR008538">
    <property type="entry name" value="Uma2"/>
</dbReference>
<dbReference type="RefSeq" id="WP_012161512.1">
    <property type="nucleotide sequence ID" value="NC_009925.1"/>
</dbReference>
<name>B0BZL7_ACAM1</name>
<dbReference type="CDD" id="cd06260">
    <property type="entry name" value="DUF820-like"/>
    <property type="match status" value="1"/>
</dbReference>
<accession>B0BZL7</accession>
<dbReference type="PANTHER" id="PTHR34107:SF6">
    <property type="entry name" value="SLR0981 PROTEIN"/>
    <property type="match status" value="1"/>
</dbReference>
<dbReference type="OrthoDB" id="454453at2"/>
<dbReference type="PANTHER" id="PTHR34107">
    <property type="entry name" value="SLL0198 PROTEIN-RELATED"/>
    <property type="match status" value="1"/>
</dbReference>
<dbReference type="Gene3D" id="3.90.1570.10">
    <property type="entry name" value="tt1808, chain A"/>
    <property type="match status" value="1"/>
</dbReference>
<feature type="domain" description="Putative restriction endonuclease" evidence="1">
    <location>
        <begin position="18"/>
        <end position="189"/>
    </location>
</feature>
<dbReference type="Pfam" id="PF05685">
    <property type="entry name" value="Uma2"/>
    <property type="match status" value="1"/>
</dbReference>
<dbReference type="InterPro" id="IPR011335">
    <property type="entry name" value="Restrct_endonuc-II-like"/>
</dbReference>
<dbReference type="AlphaFoldDB" id="B0BZL7"/>
<gene>
    <name evidence="2" type="ordered locus">AM1_0901</name>
</gene>
<protein>
    <recommendedName>
        <fullName evidence="1">Putative restriction endonuclease domain-containing protein</fullName>
    </recommendedName>
</protein>
<evidence type="ECO:0000313" key="2">
    <source>
        <dbReference type="EMBL" id="ABW25943.1"/>
    </source>
</evidence>
<proteinExistence type="predicted"/>
<dbReference type="SUPFAM" id="SSF52980">
    <property type="entry name" value="Restriction endonuclease-like"/>
    <property type="match status" value="1"/>
</dbReference>
<dbReference type="InterPro" id="IPR012296">
    <property type="entry name" value="Nuclease_put_TT1808"/>
</dbReference>
<dbReference type="eggNOG" id="COG4636">
    <property type="taxonomic scope" value="Bacteria"/>
</dbReference>
<dbReference type="EMBL" id="CP000828">
    <property type="protein sequence ID" value="ABW25943.1"/>
    <property type="molecule type" value="Genomic_DNA"/>
</dbReference>
<evidence type="ECO:0000259" key="1">
    <source>
        <dbReference type="Pfam" id="PF05685"/>
    </source>
</evidence>
<reference evidence="2 3" key="1">
    <citation type="journal article" date="2008" name="Proc. Natl. Acad. Sci. U.S.A.">
        <title>Niche adaptation and genome expansion in the chlorophyll d-producing cyanobacterium Acaryochloris marina.</title>
        <authorList>
            <person name="Swingley W.D."/>
            <person name="Chen M."/>
            <person name="Cheung P.C."/>
            <person name="Conrad A.L."/>
            <person name="Dejesa L.C."/>
            <person name="Hao J."/>
            <person name="Honchak B.M."/>
            <person name="Karbach L.E."/>
            <person name="Kurdoglu A."/>
            <person name="Lahiri S."/>
            <person name="Mastrian S.D."/>
            <person name="Miyashita H."/>
            <person name="Page L."/>
            <person name="Ramakrishna P."/>
            <person name="Satoh S."/>
            <person name="Sattley W.M."/>
            <person name="Shimada Y."/>
            <person name="Taylor H.L."/>
            <person name="Tomo T."/>
            <person name="Tsuchiya T."/>
            <person name="Wang Z.T."/>
            <person name="Raymond J."/>
            <person name="Mimuro M."/>
            <person name="Blankenship R.E."/>
            <person name="Touchman J.W."/>
        </authorList>
    </citation>
    <scope>NUCLEOTIDE SEQUENCE [LARGE SCALE GENOMIC DNA]</scope>
    <source>
        <strain evidence="3">MBIC 11017</strain>
    </source>
</reference>